<dbReference type="SUPFAM" id="SSF51735">
    <property type="entry name" value="NAD(P)-binding Rossmann-fold domains"/>
    <property type="match status" value="1"/>
</dbReference>
<reference evidence="3 4" key="1">
    <citation type="submission" date="2018-01" db="EMBL/GenBank/DDBJ databases">
        <title>Complete genome sequence of Salinigranum rubrum GX10T, an extremely halophilic archaeon isolated from a marine solar saltern.</title>
        <authorList>
            <person name="Han S."/>
        </authorList>
    </citation>
    <scope>NUCLEOTIDE SEQUENCE [LARGE SCALE GENOMIC DNA]</scope>
    <source>
        <strain evidence="3 4">GX10</strain>
    </source>
</reference>
<feature type="region of interest" description="Disordered" evidence="1">
    <location>
        <begin position="90"/>
        <end position="121"/>
    </location>
</feature>
<evidence type="ECO:0000259" key="2">
    <source>
        <dbReference type="Pfam" id="PF13460"/>
    </source>
</evidence>
<dbReference type="PANTHER" id="PTHR43162:SF1">
    <property type="entry name" value="PRESTALK A DIFFERENTIATION PROTEIN A"/>
    <property type="match status" value="1"/>
</dbReference>
<dbReference type="Gene3D" id="3.40.50.720">
    <property type="entry name" value="NAD(P)-binding Rossmann-like Domain"/>
    <property type="match status" value="1"/>
</dbReference>
<accession>A0A2I8VNT8</accession>
<keyword evidence="4" id="KW-1185">Reference proteome</keyword>
<dbReference type="Proteomes" id="UP000236584">
    <property type="component" value="Chromosome"/>
</dbReference>
<evidence type="ECO:0000256" key="1">
    <source>
        <dbReference type="SAM" id="MobiDB-lite"/>
    </source>
</evidence>
<dbReference type="KEGG" id="srub:C2R22_19735"/>
<name>A0A2I8VNT8_9EURY</name>
<evidence type="ECO:0000313" key="3">
    <source>
        <dbReference type="EMBL" id="AUV83597.1"/>
    </source>
</evidence>
<dbReference type="EMBL" id="CP026309">
    <property type="protein sequence ID" value="AUV83597.1"/>
    <property type="molecule type" value="Genomic_DNA"/>
</dbReference>
<dbReference type="Pfam" id="PF13460">
    <property type="entry name" value="NAD_binding_10"/>
    <property type="match status" value="1"/>
</dbReference>
<dbReference type="InterPro" id="IPR051604">
    <property type="entry name" value="Ergot_Alk_Oxidoreductase"/>
</dbReference>
<dbReference type="InterPro" id="IPR016040">
    <property type="entry name" value="NAD(P)-bd_dom"/>
</dbReference>
<feature type="compositionally biased region" description="Low complexity" evidence="1">
    <location>
        <begin position="92"/>
        <end position="121"/>
    </location>
</feature>
<feature type="domain" description="NAD(P)-binding" evidence="2">
    <location>
        <begin position="9"/>
        <end position="93"/>
    </location>
</feature>
<organism evidence="3 4">
    <name type="scientific">Salinigranum rubrum</name>
    <dbReference type="NCBI Taxonomy" id="755307"/>
    <lineage>
        <taxon>Archaea</taxon>
        <taxon>Methanobacteriati</taxon>
        <taxon>Methanobacteriota</taxon>
        <taxon>Stenosarchaea group</taxon>
        <taxon>Halobacteria</taxon>
        <taxon>Halobacteriales</taxon>
        <taxon>Haloferacaceae</taxon>
        <taxon>Salinigranum</taxon>
    </lineage>
</organism>
<protein>
    <recommendedName>
        <fullName evidence="2">NAD(P)-binding domain-containing protein</fullName>
    </recommendedName>
</protein>
<evidence type="ECO:0000313" key="4">
    <source>
        <dbReference type="Proteomes" id="UP000236584"/>
    </source>
</evidence>
<proteinExistence type="predicted"/>
<dbReference type="InterPro" id="IPR036291">
    <property type="entry name" value="NAD(P)-bd_dom_sf"/>
</dbReference>
<sequence length="121" mass="12854">MSHTVFVTGVAGTTGRELVRLLAAADVDVRAGVHTPSKADFPESVDVRGIDFEDSESLRDAFDGVSKLYLLTPFVPHDTELVRAAVDAAVESGSTTSSVTRRSVPPRPSSSRRSGIARARS</sequence>
<dbReference type="GeneID" id="35594373"/>
<dbReference type="RefSeq" id="WP_103427286.1">
    <property type="nucleotide sequence ID" value="NZ_CP026309.1"/>
</dbReference>
<dbReference type="AlphaFoldDB" id="A0A2I8VNT8"/>
<gene>
    <name evidence="3" type="ORF">C2R22_19735</name>
</gene>
<dbReference type="PANTHER" id="PTHR43162">
    <property type="match status" value="1"/>
</dbReference>